<reference evidence="16" key="2">
    <citation type="journal article" date="2016" name="G3 (Bethesda)">
        <title>Genome Evolution in Three Species of Cactophilic Drosophila.</title>
        <authorList>
            <person name="Sanchez-Flores A."/>
            <person name="Penazola F."/>
            <person name="Carpinteyro-Ponce J."/>
            <person name="Nazario-Yepiz N."/>
            <person name="Abreu-Goodger C."/>
            <person name="Machado C.A."/>
            <person name="Markow T.A."/>
        </authorList>
    </citation>
    <scope>NUCLEOTIDE SEQUENCE [LARGE SCALE GENOMIC DNA]</scope>
</reference>
<evidence type="ECO:0000256" key="5">
    <source>
        <dbReference type="ARBA" id="ARBA00022025"/>
    </source>
</evidence>
<keyword evidence="10" id="KW-0206">Cytoskeleton</keyword>
<comment type="subcellular location">
    <subcellularLocation>
        <location evidence="4">Cell junction</location>
        <location evidence="4">Adherens junction</location>
    </subcellularLocation>
    <subcellularLocation>
        <location evidence="2">Cell membrane</location>
        <topology evidence="2">Peripheral membrane protein</topology>
    </subcellularLocation>
    <subcellularLocation>
        <location evidence="1">Cell projection</location>
        <location evidence="1">Microvillus</location>
    </subcellularLocation>
    <subcellularLocation>
        <location evidence="12">Cell projection</location>
        <location evidence="12">Rhabdomere</location>
    </subcellularLocation>
    <subcellularLocation>
        <location evidence="3">Cytoplasm</location>
        <location evidence="3">Cytoskeleton</location>
    </subcellularLocation>
</comment>
<dbReference type="SUPFAM" id="SSF47031">
    <property type="entry name" value="Second domain of FERM"/>
    <property type="match status" value="1"/>
</dbReference>
<evidence type="ECO:0000256" key="10">
    <source>
        <dbReference type="ARBA" id="ARBA00023212"/>
    </source>
</evidence>
<dbReference type="PROSITE" id="PS00660">
    <property type="entry name" value="FERM_1"/>
    <property type="match status" value="1"/>
</dbReference>
<sequence>MVVVSDTSRARLSRYGGSVKRKMLNVRVTTMDAELEFAIQSTTTGKQLFDQVVKTIGLREVWFFGLQYTDSKGDSTWIKLYKKVMNQDVKKENPLQFRFRAKFYPEDVAEELIQDITLRLFYLQVKNAILTDEIYCPPETSVLLASYAVQARHGDHNKTTHTAGFLANDRLLPQRVIDQHKMSKDEWEQSIMTWWQEHRSMLREDAMMEYLKIAQDLEMYGVNYFEIRNKKGTDLWLGVDALGLNIYEQDDRLTPKIGFPWSEIRNISFSEKKFIIKPIDKKAPDFMFFAPRVRINKRILALCMGNHELYMRRRKPDTIDVQQMKAQAREEKNAKQQEREKLQLALAARERAEKKQQEYEDRLKQMQEEMERSQRDLLEAQEMIRRLEEQLKQLQAAKDELELRQKELQSMLQRLEEAKNMEAVEKAKLEEEIMAKQQEVQRIQDEVNAKDEETKRLQDEVEEARRKQAEAAAALLAASTTPQHHHVAEDENENEEELTNGDAGGDVSRDLDTDEHIKDPIEDRRTLAERNERLHDQLKALKQDLAQSRDETKETANDKIHRENVRQGRDKYKTLREIRKGNTKRRVDQFENM</sequence>
<dbReference type="InterPro" id="IPR011259">
    <property type="entry name" value="ERM_C_dom"/>
</dbReference>
<name>A0ABM1PUD8_DROAR</name>
<proteinExistence type="predicted"/>
<dbReference type="InterPro" id="IPR000798">
    <property type="entry name" value="Ez/rad/moesin-like"/>
</dbReference>
<dbReference type="InterPro" id="IPR000299">
    <property type="entry name" value="FERM_domain"/>
</dbReference>
<dbReference type="CDD" id="cd14473">
    <property type="entry name" value="FERM_B-lobe"/>
    <property type="match status" value="1"/>
</dbReference>
<evidence type="ECO:0000256" key="1">
    <source>
        <dbReference type="ARBA" id="ARBA00004105"/>
    </source>
</evidence>
<dbReference type="InterPro" id="IPR019749">
    <property type="entry name" value="Band_41_domain"/>
</dbReference>
<evidence type="ECO:0000256" key="14">
    <source>
        <dbReference type="SAM" id="MobiDB-lite"/>
    </source>
</evidence>
<feature type="compositionally biased region" description="Acidic residues" evidence="14">
    <location>
        <begin position="490"/>
        <end position="499"/>
    </location>
</feature>
<dbReference type="PANTHER" id="PTHR23281">
    <property type="entry name" value="MERLIN/MOESIN/EZRIN/RADIXIN"/>
    <property type="match status" value="1"/>
</dbReference>
<dbReference type="InterPro" id="IPR035963">
    <property type="entry name" value="FERM_2"/>
</dbReference>
<dbReference type="CDD" id="cd13194">
    <property type="entry name" value="FERM_C_ERM"/>
    <property type="match status" value="1"/>
</dbReference>
<keyword evidence="10" id="KW-0963">Cytoplasm</keyword>
<keyword evidence="16" id="KW-1185">Reference proteome</keyword>
<evidence type="ECO:0000256" key="7">
    <source>
        <dbReference type="ARBA" id="ARBA00022949"/>
    </source>
</evidence>
<keyword evidence="6" id="KW-1003">Cell membrane</keyword>
<dbReference type="SUPFAM" id="SSF54236">
    <property type="entry name" value="Ubiquitin-like"/>
    <property type="match status" value="1"/>
</dbReference>
<dbReference type="InterPro" id="IPR011993">
    <property type="entry name" value="PH-like_dom_sf"/>
</dbReference>
<dbReference type="InterPro" id="IPR041789">
    <property type="entry name" value="ERM_FERM_C"/>
</dbReference>
<feature type="compositionally biased region" description="Basic and acidic residues" evidence="14">
    <location>
        <begin position="507"/>
        <end position="573"/>
    </location>
</feature>
<keyword evidence="8" id="KW-0472">Membrane</keyword>
<keyword evidence="7" id="KW-0965">Cell junction</keyword>
<feature type="region of interest" description="Disordered" evidence="14">
    <location>
        <begin position="477"/>
        <end position="573"/>
    </location>
</feature>
<dbReference type="InterPro" id="IPR046810">
    <property type="entry name" value="ERM_helical"/>
</dbReference>
<dbReference type="Pfam" id="PF09380">
    <property type="entry name" value="FERM_C"/>
    <property type="match status" value="1"/>
</dbReference>
<dbReference type="PRINTS" id="PR00935">
    <property type="entry name" value="BAND41"/>
</dbReference>
<dbReference type="GeneID" id="108619046"/>
<dbReference type="PROSITE" id="PS50057">
    <property type="entry name" value="FERM_3"/>
    <property type="match status" value="1"/>
</dbReference>
<dbReference type="InterPro" id="IPR018980">
    <property type="entry name" value="FERM_PH-like_C"/>
</dbReference>
<evidence type="ECO:0000256" key="12">
    <source>
        <dbReference type="ARBA" id="ARBA00043944"/>
    </source>
</evidence>
<evidence type="ECO:0000256" key="9">
    <source>
        <dbReference type="ARBA" id="ARBA00023203"/>
    </source>
</evidence>
<evidence type="ECO:0000256" key="4">
    <source>
        <dbReference type="ARBA" id="ARBA00004536"/>
    </source>
</evidence>
<dbReference type="SUPFAM" id="SSF48678">
    <property type="entry name" value="Moesin tail domain"/>
    <property type="match status" value="1"/>
</dbReference>
<protein>
    <recommendedName>
        <fullName evidence="5">Moesin/ezrin/radixin homolog 1</fullName>
    </recommendedName>
</protein>
<evidence type="ECO:0000256" key="13">
    <source>
        <dbReference type="SAM" id="Coils"/>
    </source>
</evidence>
<keyword evidence="9" id="KW-0009">Actin-binding</keyword>
<dbReference type="InterPro" id="IPR029071">
    <property type="entry name" value="Ubiquitin-like_domsf"/>
</dbReference>
<dbReference type="RefSeq" id="XP_017870824.1">
    <property type="nucleotide sequence ID" value="XM_018015335.1"/>
</dbReference>
<organism evidence="16 17">
    <name type="scientific">Drosophila arizonae</name>
    <name type="common">Fruit fly</name>
    <dbReference type="NCBI Taxonomy" id="7263"/>
    <lineage>
        <taxon>Eukaryota</taxon>
        <taxon>Metazoa</taxon>
        <taxon>Ecdysozoa</taxon>
        <taxon>Arthropoda</taxon>
        <taxon>Hexapoda</taxon>
        <taxon>Insecta</taxon>
        <taxon>Pterygota</taxon>
        <taxon>Neoptera</taxon>
        <taxon>Endopterygota</taxon>
        <taxon>Diptera</taxon>
        <taxon>Brachycera</taxon>
        <taxon>Muscomorpha</taxon>
        <taxon>Ephydroidea</taxon>
        <taxon>Drosophilidae</taxon>
        <taxon>Drosophila</taxon>
    </lineage>
</organism>
<dbReference type="InterPro" id="IPR008954">
    <property type="entry name" value="Moesin_tail_sf"/>
</dbReference>
<evidence type="ECO:0000256" key="3">
    <source>
        <dbReference type="ARBA" id="ARBA00004245"/>
    </source>
</evidence>
<evidence type="ECO:0000259" key="15">
    <source>
        <dbReference type="PROSITE" id="PS50057"/>
    </source>
</evidence>
<dbReference type="InterPro" id="IPR019747">
    <property type="entry name" value="FERM_CS"/>
</dbReference>
<dbReference type="SUPFAM" id="SSF50729">
    <property type="entry name" value="PH domain-like"/>
    <property type="match status" value="1"/>
</dbReference>
<dbReference type="InterPro" id="IPR011174">
    <property type="entry name" value="ERM"/>
</dbReference>
<dbReference type="Gene3D" id="3.10.20.90">
    <property type="entry name" value="Phosphatidylinositol 3-kinase Catalytic Subunit, Chain A, domain 1"/>
    <property type="match status" value="1"/>
</dbReference>
<feature type="domain" description="FERM" evidence="15">
    <location>
        <begin position="24"/>
        <end position="314"/>
    </location>
</feature>
<reference evidence="17" key="3">
    <citation type="submission" date="2025-08" db="UniProtKB">
        <authorList>
            <consortium name="RefSeq"/>
        </authorList>
    </citation>
    <scope>IDENTIFICATION</scope>
    <source>
        <tissue evidence="17">Whole organism</tissue>
    </source>
</reference>
<dbReference type="PROSITE" id="PS00661">
    <property type="entry name" value="FERM_2"/>
    <property type="match status" value="1"/>
</dbReference>
<dbReference type="InterPro" id="IPR018979">
    <property type="entry name" value="FERM_N"/>
</dbReference>
<dbReference type="Pfam" id="PF20492">
    <property type="entry name" value="ERM_helical"/>
    <property type="match status" value="1"/>
</dbReference>
<reference evidence="16" key="1">
    <citation type="journal article" date="1997" name="Nucleic Acids Res.">
        <title>tRNAscan-SE: a program for improved detection of transfer RNA genes in genomic sequence.</title>
        <authorList>
            <person name="Lowe T.M."/>
            <person name="Eddy S.R."/>
        </authorList>
    </citation>
    <scope>NUCLEOTIDE SEQUENCE [LARGE SCALE GENOMIC DNA]</scope>
</reference>
<dbReference type="Pfam" id="PF09379">
    <property type="entry name" value="FERM_N"/>
    <property type="match status" value="1"/>
</dbReference>
<evidence type="ECO:0000313" key="16">
    <source>
        <dbReference type="Proteomes" id="UP000694904"/>
    </source>
</evidence>
<dbReference type="PRINTS" id="PR00661">
    <property type="entry name" value="ERMFAMILY"/>
</dbReference>
<evidence type="ECO:0000256" key="6">
    <source>
        <dbReference type="ARBA" id="ARBA00022475"/>
    </source>
</evidence>
<dbReference type="Proteomes" id="UP000694904">
    <property type="component" value="Chromosome X"/>
</dbReference>
<dbReference type="Gene3D" id="6.10.360.10">
    <property type="match status" value="1"/>
</dbReference>
<feature type="coiled-coil region" evidence="13">
    <location>
        <begin position="321"/>
        <end position="474"/>
    </location>
</feature>
<dbReference type="Pfam" id="PF00373">
    <property type="entry name" value="FERM_M"/>
    <property type="match status" value="1"/>
</dbReference>
<dbReference type="CDD" id="cd17187">
    <property type="entry name" value="FERM_F1_ERM"/>
    <property type="match status" value="1"/>
</dbReference>
<dbReference type="Gene3D" id="2.30.29.30">
    <property type="entry name" value="Pleckstrin-homology domain (PH domain)/Phosphotyrosine-binding domain (PTB)"/>
    <property type="match status" value="1"/>
</dbReference>
<evidence type="ECO:0000256" key="11">
    <source>
        <dbReference type="ARBA" id="ARBA00023273"/>
    </source>
</evidence>
<dbReference type="Pfam" id="PF00769">
    <property type="entry name" value="ERM_C"/>
    <property type="match status" value="1"/>
</dbReference>
<evidence type="ECO:0000256" key="2">
    <source>
        <dbReference type="ARBA" id="ARBA00004202"/>
    </source>
</evidence>
<gene>
    <name evidence="17" type="primary">LOC108619046</name>
</gene>
<accession>A0ABM1PUD8</accession>
<evidence type="ECO:0000313" key="17">
    <source>
        <dbReference type="RefSeq" id="XP_017870824.1"/>
    </source>
</evidence>
<dbReference type="SMART" id="SM01196">
    <property type="entry name" value="FERM_C"/>
    <property type="match status" value="1"/>
</dbReference>
<evidence type="ECO:0000256" key="8">
    <source>
        <dbReference type="ARBA" id="ARBA00023136"/>
    </source>
</evidence>
<dbReference type="InterPro" id="IPR019748">
    <property type="entry name" value="FERM_central"/>
</dbReference>
<keyword evidence="13" id="KW-0175">Coiled coil</keyword>
<dbReference type="InterPro" id="IPR014352">
    <property type="entry name" value="FERM/acyl-CoA-bd_prot_sf"/>
</dbReference>
<dbReference type="PIRSF" id="PIRSF002305">
    <property type="entry name" value="ERM"/>
    <property type="match status" value="1"/>
</dbReference>
<keyword evidence="11" id="KW-0966">Cell projection</keyword>
<dbReference type="Gene3D" id="1.20.5.450">
    <property type="match status" value="1"/>
</dbReference>
<dbReference type="Gene3D" id="1.20.80.10">
    <property type="match status" value="1"/>
</dbReference>
<dbReference type="SMART" id="SM00295">
    <property type="entry name" value="B41"/>
    <property type="match status" value="1"/>
</dbReference>